<evidence type="ECO:0000313" key="5">
    <source>
        <dbReference type="EMBL" id="KAL2612159.1"/>
    </source>
</evidence>
<dbReference type="InterPro" id="IPR029058">
    <property type="entry name" value="AB_hydrolase_fold"/>
</dbReference>
<gene>
    <name evidence="5" type="ORF">R1flu_023851</name>
</gene>
<dbReference type="Proteomes" id="UP001605036">
    <property type="component" value="Unassembled WGS sequence"/>
</dbReference>
<protein>
    <recommendedName>
        <fullName evidence="4">Serine hydrolase domain-containing protein</fullName>
    </recommendedName>
</protein>
<dbReference type="SUPFAM" id="SSF53474">
    <property type="entry name" value="alpha/beta-Hydrolases"/>
    <property type="match status" value="1"/>
</dbReference>
<dbReference type="PANTHER" id="PTHR48070">
    <property type="entry name" value="ESTERASE OVCA2"/>
    <property type="match status" value="1"/>
</dbReference>
<keyword evidence="2" id="KW-0812">Transmembrane</keyword>
<keyword evidence="2" id="KW-0472">Membrane</keyword>
<evidence type="ECO:0000256" key="2">
    <source>
        <dbReference type="SAM" id="Phobius"/>
    </source>
</evidence>
<organism evidence="5 6">
    <name type="scientific">Riccia fluitans</name>
    <dbReference type="NCBI Taxonomy" id="41844"/>
    <lineage>
        <taxon>Eukaryota</taxon>
        <taxon>Viridiplantae</taxon>
        <taxon>Streptophyta</taxon>
        <taxon>Embryophyta</taxon>
        <taxon>Marchantiophyta</taxon>
        <taxon>Marchantiopsida</taxon>
        <taxon>Marchantiidae</taxon>
        <taxon>Marchantiales</taxon>
        <taxon>Ricciaceae</taxon>
        <taxon>Riccia</taxon>
    </lineage>
</organism>
<keyword evidence="2" id="KW-1133">Transmembrane helix</keyword>
<evidence type="ECO:0000259" key="4">
    <source>
        <dbReference type="Pfam" id="PF03959"/>
    </source>
</evidence>
<evidence type="ECO:0000256" key="1">
    <source>
        <dbReference type="ARBA" id="ARBA00022801"/>
    </source>
</evidence>
<accession>A0ABD1XTA5</accession>
<evidence type="ECO:0000256" key="3">
    <source>
        <dbReference type="SAM" id="SignalP"/>
    </source>
</evidence>
<feature type="signal peptide" evidence="3">
    <location>
        <begin position="1"/>
        <end position="27"/>
    </location>
</feature>
<keyword evidence="3" id="KW-0732">Signal</keyword>
<keyword evidence="6" id="KW-1185">Reference proteome</keyword>
<name>A0ABD1XTA5_9MARC</name>
<evidence type="ECO:0000313" key="6">
    <source>
        <dbReference type="Proteomes" id="UP001605036"/>
    </source>
</evidence>
<feature type="domain" description="Serine hydrolase" evidence="4">
    <location>
        <begin position="28"/>
        <end position="184"/>
    </location>
</feature>
<dbReference type="InterPro" id="IPR005645">
    <property type="entry name" value="FSH-like_dom"/>
</dbReference>
<feature type="transmembrane region" description="Helical" evidence="2">
    <location>
        <begin position="112"/>
        <end position="130"/>
    </location>
</feature>
<sequence>MGKLQCVLVPLLAMLLAVHTLGSFAEGKKLRVLALHGYNGNGAWMCDSFRSWDPALLQLAEFTCLTAPFQDKYTKNAYSWMIFDSDRSRSKIDQSLAYVLDFMRKTGPYDGVLGFSLGGVMAGLLTGVQAKKMVILGRRSGDLPRLRFTIVDQGGYVPGLLEEVFSPPLKTKSFHIIGNYDPNHRGGENFLSKWQNPTVAYVNMPHAYLTSQYMNDNLKWSLEYFLKNV</sequence>
<dbReference type="Gene3D" id="3.40.50.1820">
    <property type="entry name" value="alpha/beta hydrolase"/>
    <property type="match status" value="1"/>
</dbReference>
<feature type="chain" id="PRO_5044782484" description="Serine hydrolase domain-containing protein" evidence="3">
    <location>
        <begin position="28"/>
        <end position="229"/>
    </location>
</feature>
<reference evidence="5 6" key="1">
    <citation type="submission" date="2024-09" db="EMBL/GenBank/DDBJ databases">
        <title>Chromosome-scale assembly of Riccia fluitans.</title>
        <authorList>
            <person name="Paukszto L."/>
            <person name="Sawicki J."/>
            <person name="Karawczyk K."/>
            <person name="Piernik-Szablinska J."/>
            <person name="Szczecinska M."/>
            <person name="Mazdziarz M."/>
        </authorList>
    </citation>
    <scope>NUCLEOTIDE SEQUENCE [LARGE SCALE GENOMIC DNA]</scope>
    <source>
        <strain evidence="5">Rf_01</strain>
        <tissue evidence="5">Aerial parts of the thallus</tissue>
    </source>
</reference>
<dbReference type="AlphaFoldDB" id="A0ABD1XTA5"/>
<dbReference type="GO" id="GO:0016787">
    <property type="term" value="F:hydrolase activity"/>
    <property type="evidence" value="ECO:0007669"/>
    <property type="project" value="UniProtKB-KW"/>
</dbReference>
<dbReference type="PANTHER" id="PTHR48070:SF6">
    <property type="entry name" value="ESTERASE OVCA2"/>
    <property type="match status" value="1"/>
</dbReference>
<comment type="caution">
    <text evidence="5">The sequence shown here is derived from an EMBL/GenBank/DDBJ whole genome shotgun (WGS) entry which is preliminary data.</text>
</comment>
<keyword evidence="1" id="KW-0378">Hydrolase</keyword>
<dbReference type="InterPro" id="IPR050593">
    <property type="entry name" value="LovG"/>
</dbReference>
<proteinExistence type="predicted"/>
<dbReference type="Pfam" id="PF03959">
    <property type="entry name" value="FSH1"/>
    <property type="match status" value="1"/>
</dbReference>
<dbReference type="EMBL" id="JBHFFA010000007">
    <property type="protein sequence ID" value="KAL2612159.1"/>
    <property type="molecule type" value="Genomic_DNA"/>
</dbReference>